<evidence type="ECO:0000313" key="16">
    <source>
        <dbReference type="EMBL" id="SDW37155.1"/>
    </source>
</evidence>
<dbReference type="Gene3D" id="1.10.760.10">
    <property type="entry name" value="Cytochrome c-like domain"/>
    <property type="match status" value="2"/>
</dbReference>
<keyword evidence="4 13" id="KW-0349">Heme</keyword>
<evidence type="ECO:0000256" key="6">
    <source>
        <dbReference type="ARBA" id="ARBA00022729"/>
    </source>
</evidence>
<feature type="binding site" description="axial binding residue" evidence="14">
    <location>
        <position position="249"/>
    </location>
    <ligand>
        <name>heme c</name>
        <dbReference type="ChEBI" id="CHEBI:61717"/>
        <label>2</label>
    </ligand>
    <ligandPart>
        <name>Fe</name>
        <dbReference type="ChEBI" id="CHEBI:18248"/>
    </ligandPart>
</feature>
<comment type="PTM">
    <text evidence="13">Binds 2 heme groups per subunit.</text>
</comment>
<dbReference type="SUPFAM" id="SSF46626">
    <property type="entry name" value="Cytochrome c"/>
    <property type="match status" value="2"/>
</dbReference>
<dbReference type="GO" id="GO:0042597">
    <property type="term" value="C:periplasmic space"/>
    <property type="evidence" value="ECO:0007669"/>
    <property type="project" value="UniProtKB-SubCell"/>
</dbReference>
<dbReference type="InterPro" id="IPR009056">
    <property type="entry name" value="Cyt_c-like_dom"/>
</dbReference>
<evidence type="ECO:0000256" key="2">
    <source>
        <dbReference type="ARBA" id="ARBA00004856"/>
    </source>
</evidence>
<organism evidence="16 17">
    <name type="scientific">Capnocytophaga granulosa</name>
    <dbReference type="NCBI Taxonomy" id="45242"/>
    <lineage>
        <taxon>Bacteria</taxon>
        <taxon>Pseudomonadati</taxon>
        <taxon>Bacteroidota</taxon>
        <taxon>Flavobacteriia</taxon>
        <taxon>Flavobacteriales</taxon>
        <taxon>Flavobacteriaceae</taxon>
        <taxon>Capnocytophaga</taxon>
    </lineage>
</organism>
<evidence type="ECO:0000256" key="8">
    <source>
        <dbReference type="ARBA" id="ARBA00022982"/>
    </source>
</evidence>
<dbReference type="AlphaFoldDB" id="A0A1H2T0C9"/>
<keyword evidence="3" id="KW-0813">Transport</keyword>
<feature type="binding site" description="covalent" evidence="13">
    <location>
        <position position="248"/>
    </location>
    <ligand>
        <name>heme c</name>
        <dbReference type="ChEBI" id="CHEBI:61717"/>
        <label>2</label>
    </ligand>
</feature>
<keyword evidence="8" id="KW-0249">Electron transport</keyword>
<dbReference type="GeneID" id="85016144"/>
<feature type="binding site" description="axial binding residue" evidence="14">
    <location>
        <position position="120"/>
    </location>
    <ligand>
        <name>heme c</name>
        <dbReference type="ChEBI" id="CHEBI:61717"/>
        <label>1</label>
    </ligand>
    <ligandPart>
        <name>Fe</name>
        <dbReference type="ChEBI" id="CHEBI:18248"/>
    </ligandPart>
</feature>
<keyword evidence="16" id="KW-0575">Peroxidase</keyword>
<dbReference type="InterPro" id="IPR036909">
    <property type="entry name" value="Cyt_c-like_dom_sf"/>
</dbReference>
<evidence type="ECO:0000256" key="11">
    <source>
        <dbReference type="ARBA" id="ARBA00058991"/>
    </source>
</evidence>
<evidence type="ECO:0000256" key="9">
    <source>
        <dbReference type="ARBA" id="ARBA00023002"/>
    </source>
</evidence>
<evidence type="ECO:0000256" key="12">
    <source>
        <dbReference type="ARBA" id="ARBA00073576"/>
    </source>
</evidence>
<feature type="domain" description="Cytochrome c" evidence="15">
    <location>
        <begin position="230"/>
        <end position="366"/>
    </location>
</feature>
<dbReference type="GO" id="GO:0020037">
    <property type="term" value="F:heme binding"/>
    <property type="evidence" value="ECO:0007669"/>
    <property type="project" value="InterPro"/>
</dbReference>
<evidence type="ECO:0000256" key="13">
    <source>
        <dbReference type="PIRSR" id="PIRSR000294-1"/>
    </source>
</evidence>
<dbReference type="PROSITE" id="PS51007">
    <property type="entry name" value="CYTC"/>
    <property type="match status" value="1"/>
</dbReference>
<reference evidence="16 17" key="1">
    <citation type="submission" date="2016-10" db="EMBL/GenBank/DDBJ databases">
        <authorList>
            <person name="Varghese N."/>
            <person name="Submissions S."/>
        </authorList>
    </citation>
    <scope>NUCLEOTIDE SEQUENCE [LARGE SCALE GENOMIC DNA]</scope>
    <source>
        <strain evidence="16 17">DSM 11449</strain>
    </source>
</reference>
<evidence type="ECO:0000259" key="15">
    <source>
        <dbReference type="PROSITE" id="PS51007"/>
    </source>
</evidence>
<gene>
    <name evidence="16" type="ORF">SAMN05444420_10243</name>
</gene>
<dbReference type="InterPro" id="IPR051395">
    <property type="entry name" value="Cytochrome_c_Peroxidase/MauG"/>
</dbReference>
<keyword evidence="5 14" id="KW-0479">Metal-binding</keyword>
<dbReference type="Pfam" id="PF03150">
    <property type="entry name" value="CCP_MauG"/>
    <property type="match status" value="1"/>
</dbReference>
<proteinExistence type="predicted"/>
<comment type="pathway">
    <text evidence="2">One-carbon metabolism; methylamine degradation.</text>
</comment>
<dbReference type="PANTHER" id="PTHR30600:SF10">
    <property type="entry name" value="BLL6722 PROTEIN"/>
    <property type="match status" value="1"/>
</dbReference>
<dbReference type="GO" id="GO:0046872">
    <property type="term" value="F:metal ion binding"/>
    <property type="evidence" value="ECO:0007669"/>
    <property type="project" value="UniProtKB-KW"/>
</dbReference>
<feature type="binding site" description="covalent" evidence="13">
    <location>
        <position position="100"/>
    </location>
    <ligand>
        <name>heme c</name>
        <dbReference type="ChEBI" id="CHEBI:61717"/>
        <label>1</label>
    </ligand>
</feature>
<dbReference type="PANTHER" id="PTHR30600">
    <property type="entry name" value="CYTOCHROME C PEROXIDASE-RELATED"/>
    <property type="match status" value="1"/>
</dbReference>
<evidence type="ECO:0000256" key="10">
    <source>
        <dbReference type="ARBA" id="ARBA00023004"/>
    </source>
</evidence>
<keyword evidence="17" id="KW-1185">Reference proteome</keyword>
<dbReference type="InterPro" id="IPR004852">
    <property type="entry name" value="Di-haem_cyt_c_peroxidsae"/>
</dbReference>
<dbReference type="RefSeq" id="WP_016420355.1">
    <property type="nucleotide sequence ID" value="NZ_FNND01000002.1"/>
</dbReference>
<comment type="function">
    <text evidence="11">Involved in methylamine metabolism. Essential for the maturation of the beta subunit of MADH, presumably via a step in the biosynthesis of tryptophan tryptophylquinone (TTQ), the cofactor of MADH.</text>
</comment>
<feature type="binding site" description="covalent" evidence="13">
    <location>
        <position position="103"/>
    </location>
    <ligand>
        <name>heme c</name>
        <dbReference type="ChEBI" id="CHEBI:61717"/>
        <label>1</label>
    </ligand>
</feature>
<evidence type="ECO:0000313" key="17">
    <source>
        <dbReference type="Proteomes" id="UP000182771"/>
    </source>
</evidence>
<accession>A0A1H2T0C9</accession>
<evidence type="ECO:0000256" key="3">
    <source>
        <dbReference type="ARBA" id="ARBA00022448"/>
    </source>
</evidence>
<dbReference type="OrthoDB" id="9805202at2"/>
<dbReference type="PIRSF" id="PIRSF000294">
    <property type="entry name" value="Cytochrome-c_peroxidase"/>
    <property type="match status" value="1"/>
</dbReference>
<comment type="caution">
    <text evidence="16">The sequence shown here is derived from an EMBL/GenBank/DDBJ whole genome shotgun (WGS) entry which is preliminary data.</text>
</comment>
<comment type="subcellular location">
    <subcellularLocation>
        <location evidence="1">Periplasm</location>
    </subcellularLocation>
</comment>
<dbReference type="GO" id="GO:0004130">
    <property type="term" value="F:cytochrome-c peroxidase activity"/>
    <property type="evidence" value="ECO:0007669"/>
    <property type="project" value="TreeGrafter"/>
</dbReference>
<feature type="binding site" description="axial binding residue" evidence="14">
    <location>
        <position position="104"/>
    </location>
    <ligand>
        <name>heme c</name>
        <dbReference type="ChEBI" id="CHEBI:61717"/>
        <label>1</label>
    </ligand>
    <ligandPart>
        <name>Fe</name>
        <dbReference type="ChEBI" id="CHEBI:18248"/>
    </ligandPart>
</feature>
<protein>
    <recommendedName>
        <fullName evidence="12">Methylamine utilization protein MauG</fullName>
    </recommendedName>
</protein>
<dbReference type="GO" id="GO:0009055">
    <property type="term" value="F:electron transfer activity"/>
    <property type="evidence" value="ECO:0007669"/>
    <property type="project" value="InterPro"/>
</dbReference>
<feature type="binding site" description="covalent" evidence="13">
    <location>
        <position position="245"/>
    </location>
    <ligand>
        <name>heme c</name>
        <dbReference type="ChEBI" id="CHEBI:61717"/>
        <label>2</label>
    </ligand>
</feature>
<evidence type="ECO:0000256" key="7">
    <source>
        <dbReference type="ARBA" id="ARBA00022764"/>
    </source>
</evidence>
<dbReference type="Proteomes" id="UP000182771">
    <property type="component" value="Unassembled WGS sequence"/>
</dbReference>
<evidence type="ECO:0000256" key="4">
    <source>
        <dbReference type="ARBA" id="ARBA00022617"/>
    </source>
</evidence>
<evidence type="ECO:0000256" key="14">
    <source>
        <dbReference type="PIRSR" id="PIRSR000294-2"/>
    </source>
</evidence>
<evidence type="ECO:0000256" key="1">
    <source>
        <dbReference type="ARBA" id="ARBA00004418"/>
    </source>
</evidence>
<keyword evidence="10 14" id="KW-0408">Iron</keyword>
<evidence type="ECO:0000256" key="5">
    <source>
        <dbReference type="ARBA" id="ARBA00022723"/>
    </source>
</evidence>
<keyword evidence="6" id="KW-0732">Signal</keyword>
<comment type="cofactor">
    <cofactor evidence="13">
        <name>heme</name>
        <dbReference type="ChEBI" id="CHEBI:30413"/>
    </cofactor>
    <text evidence="13">Binds 2 heme groups.</text>
</comment>
<dbReference type="FunFam" id="1.10.760.10:FF:000019">
    <property type="entry name" value="Di-heme cytochrome C peroxidase"/>
    <property type="match status" value="1"/>
</dbReference>
<dbReference type="EMBL" id="FNND01000002">
    <property type="protein sequence ID" value="SDW37155.1"/>
    <property type="molecule type" value="Genomic_DNA"/>
</dbReference>
<name>A0A1H2T0C9_9FLAO</name>
<sequence>MKKIFILPLCMGVFFSFTRLKESLYEPEYIAQLREAYSSGDSKNWEAPLLDESVKARYVEIGSLPKLSFPENNPYTDAKKELGKLLFFDPRLSKSKQISCANCHDPELGWADGRSLSFGHNRKNGVRNSPSVFNMAYHTTFFGDGRASTLESQAMFPLTDPVEMASHEVVALKNIKRIKGYRSYFKEAFGDETITLSRIFDAIATYERTIVSGKSKFDRFIAGEKDLFTDEEVLGLHLFRTKARCVNCHFSPIFSDQQFHNLGMSYYGRKYEDLGRYKISKDKDDVGRFKTASLREVSRTAPYMHNGLISTLDEVIQMYDAGMAHPKPRKDQENDPLFPTTDPLLQKLSLTKEERAALKAFLLTLSSPFKRERIPELP</sequence>
<dbReference type="InterPro" id="IPR026259">
    <property type="entry name" value="MauG/Cytc_peroxidase"/>
</dbReference>
<keyword evidence="7" id="KW-0574">Periplasm</keyword>
<keyword evidence="9" id="KW-0560">Oxidoreductase</keyword>